<proteinExistence type="predicted"/>
<organism evidence="2">
    <name type="scientific">Perkinsus marinus (strain ATCC 50983 / TXsc)</name>
    <dbReference type="NCBI Taxonomy" id="423536"/>
    <lineage>
        <taxon>Eukaryota</taxon>
        <taxon>Sar</taxon>
        <taxon>Alveolata</taxon>
        <taxon>Perkinsozoa</taxon>
        <taxon>Perkinsea</taxon>
        <taxon>Perkinsida</taxon>
        <taxon>Perkinsidae</taxon>
        <taxon>Perkinsus</taxon>
    </lineage>
</organism>
<dbReference type="RefSeq" id="XP_002781519.1">
    <property type="nucleotide sequence ID" value="XM_002781473.1"/>
</dbReference>
<dbReference type="Proteomes" id="UP000007800">
    <property type="component" value="Unassembled WGS sequence"/>
</dbReference>
<dbReference type="InParanoid" id="C5KQC9"/>
<evidence type="ECO:0000313" key="2">
    <source>
        <dbReference type="Proteomes" id="UP000007800"/>
    </source>
</evidence>
<keyword evidence="2" id="KW-1185">Reference proteome</keyword>
<dbReference type="AlphaFoldDB" id="C5KQC9"/>
<evidence type="ECO:0000313" key="1">
    <source>
        <dbReference type="EMBL" id="EER13314.1"/>
    </source>
</evidence>
<sequence length="182" mass="19625">MDAAEFMTFRSRALGLLSGSVILSTTFPIKGGIGLVLSDESHGNTCVQSLNRMQGYTAKVRTGSWPRVILFNPAVARGSTIDSVSRSIKEGNPALTEGIDGDKLVSAVYWRGQRLVMAICPTLYHRLSAREIDIAKVMDGASRIPSDTPLQGITDSLSTLVKQFTPEAPAPSDTTWWTGEPV</sequence>
<name>C5KQC9_PERM5</name>
<dbReference type="EMBL" id="GG675318">
    <property type="protein sequence ID" value="EER13314.1"/>
    <property type="molecule type" value="Genomic_DNA"/>
</dbReference>
<protein>
    <submittedName>
        <fullName evidence="1">Uncharacterized protein</fullName>
    </submittedName>
</protein>
<accession>C5KQC9</accession>
<dbReference type="GeneID" id="9041328"/>
<gene>
    <name evidence="1" type="ORF">Pmar_PMAR013020</name>
</gene>
<reference evidence="1 2" key="1">
    <citation type="submission" date="2008-07" db="EMBL/GenBank/DDBJ databases">
        <authorList>
            <person name="El-Sayed N."/>
            <person name="Caler E."/>
            <person name="Inman J."/>
            <person name="Amedeo P."/>
            <person name="Hass B."/>
            <person name="Wortman J."/>
        </authorList>
    </citation>
    <scope>NUCLEOTIDE SEQUENCE [LARGE SCALE GENOMIC DNA]</scope>
    <source>
        <strain evidence="2">ATCC 50983 / TXsc</strain>
    </source>
</reference>